<protein>
    <submittedName>
        <fullName evidence="1">HAD family hydrolase</fullName>
    </submittedName>
</protein>
<dbReference type="Gene3D" id="3.40.50.1000">
    <property type="entry name" value="HAD superfamily/HAD-like"/>
    <property type="match status" value="1"/>
</dbReference>
<comment type="caution">
    <text evidence="1">The sequence shown here is derived from an EMBL/GenBank/DDBJ whole genome shotgun (WGS) entry which is preliminary data.</text>
</comment>
<proteinExistence type="predicted"/>
<dbReference type="PANTHER" id="PTHR10000">
    <property type="entry name" value="PHOSPHOSERINE PHOSPHATASE"/>
    <property type="match status" value="1"/>
</dbReference>
<gene>
    <name evidence="1" type="ORF">GCM10009798_06990</name>
</gene>
<dbReference type="NCBIfam" id="TIGR00099">
    <property type="entry name" value="Cof-subfamily"/>
    <property type="match status" value="1"/>
</dbReference>
<evidence type="ECO:0000313" key="1">
    <source>
        <dbReference type="EMBL" id="GAA1950298.1"/>
    </source>
</evidence>
<evidence type="ECO:0000313" key="2">
    <source>
        <dbReference type="Proteomes" id="UP001500571"/>
    </source>
</evidence>
<name>A0ABP5BSK5_9ACTN</name>
<dbReference type="SUPFAM" id="SSF56784">
    <property type="entry name" value="HAD-like"/>
    <property type="match status" value="1"/>
</dbReference>
<dbReference type="InterPro" id="IPR000150">
    <property type="entry name" value="Cof"/>
</dbReference>
<keyword evidence="2" id="KW-1185">Reference proteome</keyword>
<keyword evidence="1" id="KW-0378">Hydrolase</keyword>
<dbReference type="Proteomes" id="UP001500571">
    <property type="component" value="Unassembled WGS sequence"/>
</dbReference>
<dbReference type="Pfam" id="PF08282">
    <property type="entry name" value="Hydrolase_3"/>
    <property type="match status" value="1"/>
</dbReference>
<dbReference type="NCBIfam" id="TIGR01484">
    <property type="entry name" value="HAD-SF-IIB"/>
    <property type="match status" value="1"/>
</dbReference>
<dbReference type="PANTHER" id="PTHR10000:SF8">
    <property type="entry name" value="HAD SUPERFAMILY HYDROLASE-LIKE, TYPE 3"/>
    <property type="match status" value="1"/>
</dbReference>
<dbReference type="GO" id="GO:0016787">
    <property type="term" value="F:hydrolase activity"/>
    <property type="evidence" value="ECO:0007669"/>
    <property type="project" value="UniProtKB-KW"/>
</dbReference>
<dbReference type="InterPro" id="IPR036412">
    <property type="entry name" value="HAD-like_sf"/>
</dbReference>
<dbReference type="InterPro" id="IPR023214">
    <property type="entry name" value="HAD_sf"/>
</dbReference>
<dbReference type="CDD" id="cd07516">
    <property type="entry name" value="HAD_Pase"/>
    <property type="match status" value="1"/>
</dbReference>
<sequence>MSGRSGEWDRMRRVVATGETSRALPRLVATDLDGTLVRSDGTVSAYTADVLAQLDDRGVHVVFVTGRPLRWARDVFSYVGSHGLAIVSNGALVWDVAEERPWLERPMAPQVSLEVARALRETIPGIRFAVETVEGWSMEPDYLRHHADDDRGFRPQRELPLDELVDAPVLKLLARGSGLDADDFMAAAVAVVGDRVNVTHSSFPLLEISALEVTKASTLALIAEKLSVDAADVVAFGDMPNDLPMLTWAGTSYAMADAHPTVLECATHVAPGHDEDGVARVLAGVLAGVLDG</sequence>
<dbReference type="EMBL" id="BAAAPB010000001">
    <property type="protein sequence ID" value="GAA1950298.1"/>
    <property type="molecule type" value="Genomic_DNA"/>
</dbReference>
<dbReference type="InterPro" id="IPR006379">
    <property type="entry name" value="HAD-SF_hydro_IIB"/>
</dbReference>
<dbReference type="Gene3D" id="3.30.1240.10">
    <property type="match status" value="1"/>
</dbReference>
<accession>A0ABP5BSK5</accession>
<organism evidence="1 2">
    <name type="scientific">Nocardioides panacihumi</name>
    <dbReference type="NCBI Taxonomy" id="400774"/>
    <lineage>
        <taxon>Bacteria</taxon>
        <taxon>Bacillati</taxon>
        <taxon>Actinomycetota</taxon>
        <taxon>Actinomycetes</taxon>
        <taxon>Propionibacteriales</taxon>
        <taxon>Nocardioidaceae</taxon>
        <taxon>Nocardioides</taxon>
    </lineage>
</organism>
<reference evidence="2" key="1">
    <citation type="journal article" date="2019" name="Int. J. Syst. Evol. Microbiol.">
        <title>The Global Catalogue of Microorganisms (GCM) 10K type strain sequencing project: providing services to taxonomists for standard genome sequencing and annotation.</title>
        <authorList>
            <consortium name="The Broad Institute Genomics Platform"/>
            <consortium name="The Broad Institute Genome Sequencing Center for Infectious Disease"/>
            <person name="Wu L."/>
            <person name="Ma J."/>
        </authorList>
    </citation>
    <scope>NUCLEOTIDE SEQUENCE [LARGE SCALE GENOMIC DNA]</scope>
    <source>
        <strain evidence="2">JCM 15309</strain>
    </source>
</reference>